<evidence type="ECO:0000313" key="2">
    <source>
        <dbReference type="EMBL" id="CAB3360462.1"/>
    </source>
</evidence>
<dbReference type="OrthoDB" id="6499973at2759"/>
<sequence>MTRPSIKLLRSRTWPVVSGVDDELDSGQQQVIHYSYAELPGLVDDGVAAKPPASKVEAGHPAQLDARPDLLDSCCAHRDENRKFFEEKGKKCEQHELPALMVCDPKKTATLYRHYYPEGGWGYVIVTCSVLVSVLGQGLQLSFGHLISPAENKFGMHNDGHLGEYKSRSDAHRSGEQYER</sequence>
<dbReference type="AlphaFoldDB" id="A0A8S1BM83"/>
<dbReference type="Proteomes" id="UP000494165">
    <property type="component" value="Unassembled WGS sequence"/>
</dbReference>
<reference evidence="2 3" key="1">
    <citation type="submission" date="2020-04" db="EMBL/GenBank/DDBJ databases">
        <authorList>
            <person name="Alioto T."/>
            <person name="Alioto T."/>
            <person name="Gomez Garrido J."/>
        </authorList>
    </citation>
    <scope>NUCLEOTIDE SEQUENCE [LARGE SCALE GENOMIC DNA]</scope>
</reference>
<accession>A0A8S1BM83</accession>
<keyword evidence="3" id="KW-1185">Reference proteome</keyword>
<name>A0A8S1BM83_9INSE</name>
<evidence type="ECO:0000256" key="1">
    <source>
        <dbReference type="SAM" id="MobiDB-lite"/>
    </source>
</evidence>
<organism evidence="2 3">
    <name type="scientific">Cloeon dipterum</name>
    <dbReference type="NCBI Taxonomy" id="197152"/>
    <lineage>
        <taxon>Eukaryota</taxon>
        <taxon>Metazoa</taxon>
        <taxon>Ecdysozoa</taxon>
        <taxon>Arthropoda</taxon>
        <taxon>Hexapoda</taxon>
        <taxon>Insecta</taxon>
        <taxon>Pterygota</taxon>
        <taxon>Palaeoptera</taxon>
        <taxon>Ephemeroptera</taxon>
        <taxon>Pisciforma</taxon>
        <taxon>Baetidae</taxon>
        <taxon>Cloeon</taxon>
    </lineage>
</organism>
<proteinExistence type="predicted"/>
<comment type="caution">
    <text evidence="2">The sequence shown here is derived from an EMBL/GenBank/DDBJ whole genome shotgun (WGS) entry which is preliminary data.</text>
</comment>
<dbReference type="EMBL" id="CADEPI010000003">
    <property type="protein sequence ID" value="CAB3360462.1"/>
    <property type="molecule type" value="Genomic_DNA"/>
</dbReference>
<protein>
    <submittedName>
        <fullName evidence="2">Uncharacterized protein</fullName>
    </submittedName>
</protein>
<feature type="region of interest" description="Disordered" evidence="1">
    <location>
        <begin position="158"/>
        <end position="180"/>
    </location>
</feature>
<evidence type="ECO:0000313" key="3">
    <source>
        <dbReference type="Proteomes" id="UP000494165"/>
    </source>
</evidence>
<gene>
    <name evidence="2" type="ORF">CLODIP_2_CD08924</name>
</gene>